<evidence type="ECO:0000313" key="3">
    <source>
        <dbReference type="EMBL" id="KAK1341558.1"/>
    </source>
</evidence>
<dbReference type="AlphaFoldDB" id="A0AA40I1Z7"/>
<dbReference type="GO" id="GO:0061709">
    <property type="term" value="P:reticulophagy"/>
    <property type="evidence" value="ECO:0007669"/>
    <property type="project" value="TreeGrafter"/>
</dbReference>
<keyword evidence="4" id="KW-1185">Reference proteome</keyword>
<comment type="similarity">
    <text evidence="2">Belongs to the sorting nexin family.</text>
</comment>
<dbReference type="GO" id="GO:0031901">
    <property type="term" value="C:early endosome membrane"/>
    <property type="evidence" value="ECO:0007669"/>
    <property type="project" value="UniProtKB-SubCell"/>
</dbReference>
<dbReference type="PANTHER" id="PTHR45949:SF3">
    <property type="entry name" value="SORTING NEXIN-7"/>
    <property type="match status" value="1"/>
</dbReference>
<evidence type="ECO:0000256" key="1">
    <source>
        <dbReference type="ARBA" id="ARBA00004469"/>
    </source>
</evidence>
<comment type="subcellular location">
    <subcellularLocation>
        <location evidence="1">Early endosome membrane</location>
        <topology evidence="1">Peripheral membrane protein</topology>
        <orientation evidence="1">Cytoplasmic side</orientation>
    </subcellularLocation>
</comment>
<dbReference type="SUPFAM" id="SSF64268">
    <property type="entry name" value="PX domain"/>
    <property type="match status" value="1"/>
</dbReference>
<dbReference type="GO" id="GO:0035091">
    <property type="term" value="F:phosphatidylinositol binding"/>
    <property type="evidence" value="ECO:0007669"/>
    <property type="project" value="InterPro"/>
</dbReference>
<dbReference type="GO" id="GO:0034727">
    <property type="term" value="P:piecemeal microautophagy of the nucleus"/>
    <property type="evidence" value="ECO:0007669"/>
    <property type="project" value="TreeGrafter"/>
</dbReference>
<dbReference type="InterPro" id="IPR036871">
    <property type="entry name" value="PX_dom_sf"/>
</dbReference>
<dbReference type="PANTHER" id="PTHR45949">
    <property type="entry name" value="SORTING NEXIN-4"/>
    <property type="match status" value="1"/>
</dbReference>
<dbReference type="GO" id="GO:0000407">
    <property type="term" value="C:phagophore assembly site"/>
    <property type="evidence" value="ECO:0007669"/>
    <property type="project" value="TreeGrafter"/>
</dbReference>
<dbReference type="GO" id="GO:0015031">
    <property type="term" value="P:protein transport"/>
    <property type="evidence" value="ECO:0007669"/>
    <property type="project" value="TreeGrafter"/>
</dbReference>
<evidence type="ECO:0000256" key="2">
    <source>
        <dbReference type="ARBA" id="ARBA00010883"/>
    </source>
</evidence>
<name>A0AA40I1Z7_CNENI</name>
<dbReference type="GO" id="GO:0032456">
    <property type="term" value="P:endocytic recycling"/>
    <property type="evidence" value="ECO:0007669"/>
    <property type="project" value="TreeGrafter"/>
</dbReference>
<dbReference type="GO" id="GO:0000422">
    <property type="term" value="P:autophagy of mitochondrion"/>
    <property type="evidence" value="ECO:0007669"/>
    <property type="project" value="TreeGrafter"/>
</dbReference>
<proteinExistence type="inferred from homology"/>
<dbReference type="Proteomes" id="UP001177744">
    <property type="component" value="Unassembled WGS sequence"/>
</dbReference>
<accession>A0AA40I1Z7</accession>
<gene>
    <name evidence="3" type="ORF">QTO34_017973</name>
</gene>
<sequence>MEGELPEAPRGSSGLLAGDALGDSPCALLPAEALALDGDENHLEAHMLDRNSLSPTMPRSPLWMINQVKCEDEPNLKDLFIMVDDPESHVTTIETIITYRVATQTSCGEFDSSELEVRRRYQDSLWLKGKLEGAHPL</sequence>
<reference evidence="3" key="1">
    <citation type="submission" date="2023-06" db="EMBL/GenBank/DDBJ databases">
        <title>Reference genome for the Northern bat (Eptesicus nilssonii), a most northern bat species.</title>
        <authorList>
            <person name="Laine V.N."/>
            <person name="Pulliainen A.T."/>
            <person name="Lilley T.M."/>
        </authorList>
    </citation>
    <scope>NUCLEOTIDE SEQUENCE</scope>
    <source>
        <strain evidence="3">BLF_Eptnil</strain>
        <tissue evidence="3">Kidney</tissue>
    </source>
</reference>
<comment type="caution">
    <text evidence="3">The sequence shown here is derived from an EMBL/GenBank/DDBJ whole genome shotgun (WGS) entry which is preliminary data.</text>
</comment>
<dbReference type="EMBL" id="JAULJE010000007">
    <property type="protein sequence ID" value="KAK1341558.1"/>
    <property type="molecule type" value="Genomic_DNA"/>
</dbReference>
<evidence type="ECO:0000313" key="4">
    <source>
        <dbReference type="Proteomes" id="UP001177744"/>
    </source>
</evidence>
<organism evidence="3 4">
    <name type="scientific">Cnephaeus nilssonii</name>
    <name type="common">Northern bat</name>
    <name type="synonym">Eptesicus nilssonii</name>
    <dbReference type="NCBI Taxonomy" id="3371016"/>
    <lineage>
        <taxon>Eukaryota</taxon>
        <taxon>Metazoa</taxon>
        <taxon>Chordata</taxon>
        <taxon>Craniata</taxon>
        <taxon>Vertebrata</taxon>
        <taxon>Euteleostomi</taxon>
        <taxon>Mammalia</taxon>
        <taxon>Eutheria</taxon>
        <taxon>Laurasiatheria</taxon>
        <taxon>Chiroptera</taxon>
        <taxon>Yangochiroptera</taxon>
        <taxon>Vespertilionidae</taxon>
        <taxon>Cnephaeus</taxon>
    </lineage>
</organism>
<dbReference type="Gene3D" id="3.30.1520.10">
    <property type="entry name" value="Phox-like domain"/>
    <property type="match status" value="1"/>
</dbReference>
<protein>
    <submittedName>
        <fullName evidence="3">Uncharacterized protein</fullName>
    </submittedName>
</protein>